<keyword evidence="4" id="KW-0804">Transcription</keyword>
<dbReference type="PANTHER" id="PTHR30419:SF25">
    <property type="entry name" value="HTH-TYPE TRANSCRIPTIONAL REGULATOR YTLI"/>
    <property type="match status" value="1"/>
</dbReference>
<dbReference type="Pfam" id="PF00126">
    <property type="entry name" value="HTH_1"/>
    <property type="match status" value="1"/>
</dbReference>
<keyword evidence="7" id="KW-1185">Reference proteome</keyword>
<dbReference type="Gene3D" id="1.10.10.10">
    <property type="entry name" value="Winged helix-like DNA-binding domain superfamily/Winged helix DNA-binding domain"/>
    <property type="match status" value="1"/>
</dbReference>
<dbReference type="Gene3D" id="3.40.190.290">
    <property type="match status" value="1"/>
</dbReference>
<dbReference type="Pfam" id="PF03466">
    <property type="entry name" value="LysR_substrate"/>
    <property type="match status" value="1"/>
</dbReference>
<dbReference type="SUPFAM" id="SSF53850">
    <property type="entry name" value="Periplasmic binding protein-like II"/>
    <property type="match status" value="1"/>
</dbReference>
<feature type="domain" description="HTH lysR-type" evidence="5">
    <location>
        <begin position="4"/>
        <end position="63"/>
    </location>
</feature>
<protein>
    <recommendedName>
        <fullName evidence="5">HTH lysR-type domain-containing protein</fullName>
    </recommendedName>
</protein>
<dbReference type="PATRIC" id="fig|1122148.6.peg.81"/>
<evidence type="ECO:0000256" key="4">
    <source>
        <dbReference type="ARBA" id="ARBA00023163"/>
    </source>
</evidence>
<evidence type="ECO:0000256" key="1">
    <source>
        <dbReference type="ARBA" id="ARBA00009437"/>
    </source>
</evidence>
<evidence type="ECO:0000313" key="6">
    <source>
        <dbReference type="EMBL" id="KRN80501.1"/>
    </source>
</evidence>
<evidence type="ECO:0000313" key="7">
    <source>
        <dbReference type="Proteomes" id="UP000051565"/>
    </source>
</evidence>
<dbReference type="InterPro" id="IPR000847">
    <property type="entry name" value="LysR_HTH_N"/>
</dbReference>
<comment type="caution">
    <text evidence="6">The sequence shown here is derived from an EMBL/GenBank/DDBJ whole genome shotgun (WGS) entry which is preliminary data.</text>
</comment>
<evidence type="ECO:0000256" key="2">
    <source>
        <dbReference type="ARBA" id="ARBA00023015"/>
    </source>
</evidence>
<keyword evidence="2" id="KW-0805">Transcription regulation</keyword>
<dbReference type="GO" id="GO:0005829">
    <property type="term" value="C:cytosol"/>
    <property type="evidence" value="ECO:0007669"/>
    <property type="project" value="TreeGrafter"/>
</dbReference>
<reference evidence="6 7" key="1">
    <citation type="journal article" date="2015" name="Genome Announc.">
        <title>Expanding the biotechnology potential of lactobacilli through comparative genomics of 213 strains and associated genera.</title>
        <authorList>
            <person name="Sun Z."/>
            <person name="Harris H.M."/>
            <person name="McCann A."/>
            <person name="Guo C."/>
            <person name="Argimon S."/>
            <person name="Zhang W."/>
            <person name="Yang X."/>
            <person name="Jeffery I.B."/>
            <person name="Cooney J.C."/>
            <person name="Kagawa T.F."/>
            <person name="Liu W."/>
            <person name="Song Y."/>
            <person name="Salvetti E."/>
            <person name="Wrobel A."/>
            <person name="Rasinkangas P."/>
            <person name="Parkhill J."/>
            <person name="Rea M.C."/>
            <person name="O'Sullivan O."/>
            <person name="Ritari J."/>
            <person name="Douillard F.P."/>
            <person name="Paul Ross R."/>
            <person name="Yang R."/>
            <person name="Briner A.E."/>
            <person name="Felis G.E."/>
            <person name="de Vos W.M."/>
            <person name="Barrangou R."/>
            <person name="Klaenhammer T.R."/>
            <person name="Caufield P.W."/>
            <person name="Cui Y."/>
            <person name="Zhang H."/>
            <person name="O'Toole P.W."/>
        </authorList>
    </citation>
    <scope>NUCLEOTIDE SEQUENCE [LARGE SCALE GENOMIC DNA]</scope>
    <source>
        <strain evidence="6 7">DSM 20690</strain>
    </source>
</reference>
<dbReference type="InterPro" id="IPR036388">
    <property type="entry name" value="WH-like_DNA-bd_sf"/>
</dbReference>
<accession>A0A0R2JZR7</accession>
<keyword evidence="3" id="KW-0238">DNA-binding</keyword>
<dbReference type="Proteomes" id="UP000051565">
    <property type="component" value="Unassembled WGS sequence"/>
</dbReference>
<evidence type="ECO:0000256" key="3">
    <source>
        <dbReference type="ARBA" id="ARBA00023125"/>
    </source>
</evidence>
<dbReference type="InterPro" id="IPR050950">
    <property type="entry name" value="HTH-type_LysR_regulators"/>
</dbReference>
<dbReference type="PRINTS" id="PR00039">
    <property type="entry name" value="HTHLYSR"/>
</dbReference>
<dbReference type="InterPro" id="IPR036390">
    <property type="entry name" value="WH_DNA-bd_sf"/>
</dbReference>
<comment type="similarity">
    <text evidence="1">Belongs to the LysR transcriptional regulatory family.</text>
</comment>
<evidence type="ECO:0000259" key="5">
    <source>
        <dbReference type="PROSITE" id="PS50931"/>
    </source>
</evidence>
<name>A0A0R2JZR7_9LACO</name>
<dbReference type="STRING" id="53444.AYR59_01290"/>
<gene>
    <name evidence="6" type="ORF">IV52_GL000075</name>
</gene>
<dbReference type="AlphaFoldDB" id="A0A0R2JZR7"/>
<dbReference type="PROSITE" id="PS50931">
    <property type="entry name" value="HTH_LYSR"/>
    <property type="match status" value="1"/>
</dbReference>
<dbReference type="GO" id="GO:0003677">
    <property type="term" value="F:DNA binding"/>
    <property type="evidence" value="ECO:0007669"/>
    <property type="project" value="UniProtKB-KW"/>
</dbReference>
<dbReference type="PANTHER" id="PTHR30419">
    <property type="entry name" value="HTH-TYPE TRANSCRIPTIONAL REGULATOR YBHD"/>
    <property type="match status" value="1"/>
</dbReference>
<sequence>MDFIKLHDLIYFNKLVELKSYTAVSEYFGVSQPTISMSVKRLEQEFNVELINRNQAHHQIKVNKYGKILYKHTEIIAEQMAEMKRDMQHNFDQPIRFGLPPIIGNYYFPSLASQLNKSGILTHLDNIEAGSEKLLEQLKNGEIDIALLGSNHPLKNNAIKAKILCENNFKIIVSLNSPLAKLDKIRIADLNNCNFILLSKDFVHTKTLQQLLKMHSVHVNTRYHTQDVELVKRLVSQNVGISFLTSTAITKNDHVVAIPIDDDDLEPFYVSIAYRKSHVLSPQEQELVNILTNSIQTEKKLSE</sequence>
<organism evidence="6 7">
    <name type="scientific">Fructilactobacillus lindneri DSM 20690 = JCM 11027</name>
    <dbReference type="NCBI Taxonomy" id="1122148"/>
    <lineage>
        <taxon>Bacteria</taxon>
        <taxon>Bacillati</taxon>
        <taxon>Bacillota</taxon>
        <taxon>Bacilli</taxon>
        <taxon>Lactobacillales</taxon>
        <taxon>Lactobacillaceae</taxon>
        <taxon>Fructilactobacillus</taxon>
    </lineage>
</organism>
<dbReference type="InterPro" id="IPR005119">
    <property type="entry name" value="LysR_subst-bd"/>
</dbReference>
<dbReference type="RefSeq" id="WP_225354787.1">
    <property type="nucleotide sequence ID" value="NZ_FUXS01000006.1"/>
</dbReference>
<dbReference type="GO" id="GO:0003700">
    <property type="term" value="F:DNA-binding transcription factor activity"/>
    <property type="evidence" value="ECO:0007669"/>
    <property type="project" value="InterPro"/>
</dbReference>
<dbReference type="EMBL" id="JQBT01000010">
    <property type="protein sequence ID" value="KRN80501.1"/>
    <property type="molecule type" value="Genomic_DNA"/>
</dbReference>
<dbReference type="SUPFAM" id="SSF46785">
    <property type="entry name" value="Winged helix' DNA-binding domain"/>
    <property type="match status" value="1"/>
</dbReference>
<proteinExistence type="inferred from homology"/>